<dbReference type="Gene3D" id="1.10.3720.10">
    <property type="entry name" value="MetI-like"/>
    <property type="match status" value="1"/>
</dbReference>
<evidence type="ECO:0000259" key="6">
    <source>
        <dbReference type="PROSITE" id="PS50928"/>
    </source>
</evidence>
<dbReference type="EMBL" id="SIJL01000004">
    <property type="protein sequence ID" value="TBH21016.1"/>
    <property type="molecule type" value="Genomic_DNA"/>
</dbReference>
<dbReference type="OrthoDB" id="9783218at2"/>
<keyword evidence="8" id="KW-1185">Reference proteome</keyword>
<dbReference type="RefSeq" id="WP_130840993.1">
    <property type="nucleotide sequence ID" value="NZ_SIJL01000004.1"/>
</dbReference>
<dbReference type="GO" id="GO:0005886">
    <property type="term" value="C:plasma membrane"/>
    <property type="evidence" value="ECO:0007669"/>
    <property type="project" value="UniProtKB-SubCell"/>
</dbReference>
<keyword evidence="4 5" id="KW-0472">Membrane</keyword>
<sequence>MTRGILPALWQTPPGRAGLLLLAPLVLGALLAWLAYPRDFGPRLWHNPAAWADFPKAVPPAWTAPFTGRVPHRVLEAREPSREVFDPVFRLGFSLRGPSPVYLVLALGEVVYWEAPPLVEVVLVRPDGEVLLHREVLPGPLPGETPPFRRHFQEPWRRFLGEGLEVAEALESFFRARYGFGHLPLDLPGALFARPGPGGILLPLEGEYQVVVRLRGAHPEDWVGWVRLVLGGEAYGLMGTDTLGRDLIHGLLYGLPLALAIGLSVALWSTALGAFLGLWSGYAGGATDTLIQRLADVLNNLPLLPLLIFLVFVLGANLWITLLVLVAFSWPGLAILVRSAVLQLRAGLEVEAARALGAGPFHILRRHVLPHLVPYLLLQGVFAVPGAILAEAGLSFLGLGDPSLPTWGQMLEAGFRTGAVFLGYWWWVVPPGLLLALTALAFMLLAMGLEALVDPRLRRGG</sequence>
<evidence type="ECO:0000256" key="4">
    <source>
        <dbReference type="ARBA" id="ARBA00023136"/>
    </source>
</evidence>
<evidence type="ECO:0000256" key="1">
    <source>
        <dbReference type="ARBA" id="ARBA00004141"/>
    </source>
</evidence>
<reference evidence="7 8" key="1">
    <citation type="submission" date="2019-02" db="EMBL/GenBank/DDBJ databases">
        <title>Thermus sp. a novel from hot spring.</title>
        <authorList>
            <person name="Zhao Z."/>
        </authorList>
    </citation>
    <scope>NUCLEOTIDE SEQUENCE [LARGE SCALE GENOMIC DNA]</scope>
    <source>
        <strain evidence="7 8">CFH 72773T</strain>
    </source>
</reference>
<evidence type="ECO:0000256" key="5">
    <source>
        <dbReference type="RuleBase" id="RU363032"/>
    </source>
</evidence>
<keyword evidence="5" id="KW-0813">Transport</keyword>
<feature type="transmembrane region" description="Helical" evidence="5">
    <location>
        <begin position="251"/>
        <end position="282"/>
    </location>
</feature>
<name>A0A4Q9B5V9_9DEIN</name>
<keyword evidence="3 5" id="KW-1133">Transmembrane helix</keyword>
<dbReference type="Pfam" id="PF00528">
    <property type="entry name" value="BPD_transp_1"/>
    <property type="match status" value="1"/>
</dbReference>
<feature type="transmembrane region" description="Helical" evidence="5">
    <location>
        <begin position="302"/>
        <end position="328"/>
    </location>
</feature>
<dbReference type="AlphaFoldDB" id="A0A4Q9B5V9"/>
<comment type="caution">
    <text evidence="7">The sequence shown here is derived from an EMBL/GenBank/DDBJ whole genome shotgun (WGS) entry which is preliminary data.</text>
</comment>
<evidence type="ECO:0000256" key="2">
    <source>
        <dbReference type="ARBA" id="ARBA00022692"/>
    </source>
</evidence>
<feature type="transmembrane region" description="Helical" evidence="5">
    <location>
        <begin position="424"/>
        <end position="449"/>
    </location>
</feature>
<evidence type="ECO:0000256" key="3">
    <source>
        <dbReference type="ARBA" id="ARBA00022989"/>
    </source>
</evidence>
<feature type="transmembrane region" description="Helical" evidence="5">
    <location>
        <begin position="17"/>
        <end position="36"/>
    </location>
</feature>
<dbReference type="InterPro" id="IPR000515">
    <property type="entry name" value="MetI-like"/>
</dbReference>
<protein>
    <submittedName>
        <fullName evidence="7">ABC transporter permease</fullName>
    </submittedName>
</protein>
<evidence type="ECO:0000313" key="7">
    <source>
        <dbReference type="EMBL" id="TBH21016.1"/>
    </source>
</evidence>
<dbReference type="PANTHER" id="PTHR43839:SF1">
    <property type="entry name" value="OPPC IN A BINDING PROTEIN-DEPENDENT TRANSPORT SYSTEM"/>
    <property type="match status" value="1"/>
</dbReference>
<gene>
    <name evidence="7" type="ORF">ETP66_04370</name>
</gene>
<dbReference type="CDD" id="cd06261">
    <property type="entry name" value="TM_PBP2"/>
    <property type="match status" value="1"/>
</dbReference>
<dbReference type="PANTHER" id="PTHR43839">
    <property type="entry name" value="OPPC IN A BINDING PROTEIN-DEPENDENT TRANSPORT SYSTEM"/>
    <property type="match status" value="1"/>
</dbReference>
<proteinExistence type="inferred from homology"/>
<dbReference type="GO" id="GO:0055085">
    <property type="term" value="P:transmembrane transport"/>
    <property type="evidence" value="ECO:0007669"/>
    <property type="project" value="InterPro"/>
</dbReference>
<feature type="transmembrane region" description="Helical" evidence="5">
    <location>
        <begin position="372"/>
        <end position="397"/>
    </location>
</feature>
<organism evidence="7 8">
    <name type="scientific">Thermus thermamylovorans</name>
    <dbReference type="NCBI Taxonomy" id="2509362"/>
    <lineage>
        <taxon>Bacteria</taxon>
        <taxon>Thermotogati</taxon>
        <taxon>Deinococcota</taxon>
        <taxon>Deinococci</taxon>
        <taxon>Thermales</taxon>
        <taxon>Thermaceae</taxon>
        <taxon>Thermus</taxon>
    </lineage>
</organism>
<comment type="subcellular location">
    <subcellularLocation>
        <location evidence="5">Cell membrane</location>
        <topology evidence="5">Multi-pass membrane protein</topology>
    </subcellularLocation>
    <subcellularLocation>
        <location evidence="1">Membrane</location>
        <topology evidence="1">Multi-pass membrane protein</topology>
    </subcellularLocation>
</comment>
<feature type="domain" description="ABC transmembrane type-1" evidence="6">
    <location>
        <begin position="259"/>
        <end position="446"/>
    </location>
</feature>
<dbReference type="SUPFAM" id="SSF161098">
    <property type="entry name" value="MetI-like"/>
    <property type="match status" value="1"/>
</dbReference>
<evidence type="ECO:0000313" key="8">
    <source>
        <dbReference type="Proteomes" id="UP000292858"/>
    </source>
</evidence>
<keyword evidence="2 5" id="KW-0812">Transmembrane</keyword>
<accession>A0A4Q9B5V9</accession>
<dbReference type="PROSITE" id="PS50928">
    <property type="entry name" value="ABC_TM1"/>
    <property type="match status" value="1"/>
</dbReference>
<dbReference type="Proteomes" id="UP000292858">
    <property type="component" value="Unassembled WGS sequence"/>
</dbReference>
<dbReference type="InterPro" id="IPR035906">
    <property type="entry name" value="MetI-like_sf"/>
</dbReference>
<comment type="similarity">
    <text evidence="5">Belongs to the binding-protein-dependent transport system permease family.</text>
</comment>